<dbReference type="PANTHER" id="PTHR48042">
    <property type="entry name" value="ABC TRANSPORTER G FAMILY MEMBER 11"/>
    <property type="match status" value="1"/>
</dbReference>
<name>A0A6J3MCS2_9PEZI</name>
<dbReference type="GO" id="GO:0005524">
    <property type="term" value="F:ATP binding"/>
    <property type="evidence" value="ECO:0007669"/>
    <property type="project" value="UniProtKB-KW"/>
</dbReference>
<evidence type="ECO:0000256" key="9">
    <source>
        <dbReference type="SAM" id="MobiDB-lite"/>
    </source>
</evidence>
<evidence type="ECO:0000256" key="7">
    <source>
        <dbReference type="ARBA" id="ARBA00022989"/>
    </source>
</evidence>
<dbReference type="Gene3D" id="3.40.50.300">
    <property type="entry name" value="P-loop containing nucleotide triphosphate hydrolases"/>
    <property type="match status" value="1"/>
</dbReference>
<dbReference type="Pfam" id="PF19055">
    <property type="entry name" value="ABC2_membrane_7"/>
    <property type="match status" value="1"/>
</dbReference>
<dbReference type="InterPro" id="IPR027417">
    <property type="entry name" value="P-loop_NTPase"/>
</dbReference>
<dbReference type="GO" id="GO:0016887">
    <property type="term" value="F:ATP hydrolysis activity"/>
    <property type="evidence" value="ECO:0007669"/>
    <property type="project" value="InterPro"/>
</dbReference>
<keyword evidence="6" id="KW-0067">ATP-binding</keyword>
<feature type="compositionally biased region" description="Low complexity" evidence="9">
    <location>
        <begin position="1"/>
        <end position="12"/>
    </location>
</feature>
<feature type="region of interest" description="Disordered" evidence="9">
    <location>
        <begin position="1"/>
        <end position="43"/>
    </location>
</feature>
<keyword evidence="5" id="KW-0547">Nucleotide-binding</keyword>
<dbReference type="AlphaFoldDB" id="A0A6J3MCS2"/>
<keyword evidence="8 10" id="KW-0472">Membrane</keyword>
<feature type="transmembrane region" description="Helical" evidence="10">
    <location>
        <begin position="471"/>
        <end position="496"/>
    </location>
</feature>
<dbReference type="OrthoDB" id="66620at2759"/>
<evidence type="ECO:0000256" key="3">
    <source>
        <dbReference type="ARBA" id="ARBA00022448"/>
    </source>
</evidence>
<evidence type="ECO:0000256" key="8">
    <source>
        <dbReference type="ARBA" id="ARBA00023136"/>
    </source>
</evidence>
<dbReference type="InterPro" id="IPR003439">
    <property type="entry name" value="ABC_transporter-like_ATP-bd"/>
</dbReference>
<dbReference type="SMART" id="SM00382">
    <property type="entry name" value="AAA"/>
    <property type="match status" value="1"/>
</dbReference>
<evidence type="ECO:0000313" key="13">
    <source>
        <dbReference type="RefSeq" id="XP_033462714.1"/>
    </source>
</evidence>
<feature type="domain" description="ABC transporter" evidence="11">
    <location>
        <begin position="59"/>
        <end position="299"/>
    </location>
</feature>
<evidence type="ECO:0000259" key="11">
    <source>
        <dbReference type="PROSITE" id="PS50893"/>
    </source>
</evidence>
<dbReference type="PANTHER" id="PTHR48042:SF11">
    <property type="entry name" value="ABC TRANSPORTER G FAMILY MEMBER 11"/>
    <property type="match status" value="1"/>
</dbReference>
<comment type="subcellular location">
    <subcellularLocation>
        <location evidence="1">Membrane</location>
        <topology evidence="1">Multi-pass membrane protein</topology>
    </subcellularLocation>
</comment>
<gene>
    <name evidence="13" type="ORF">K489DRAFT_315165</name>
</gene>
<evidence type="ECO:0000256" key="4">
    <source>
        <dbReference type="ARBA" id="ARBA00022692"/>
    </source>
</evidence>
<evidence type="ECO:0000256" key="1">
    <source>
        <dbReference type="ARBA" id="ARBA00004141"/>
    </source>
</evidence>
<evidence type="ECO:0000256" key="2">
    <source>
        <dbReference type="ARBA" id="ARBA00005814"/>
    </source>
</evidence>
<comment type="similarity">
    <text evidence="2">Belongs to the ABC transporter superfamily. ABCG family. Eye pigment precursor importer (TC 3.A.1.204) subfamily.</text>
</comment>
<dbReference type="InterPro" id="IPR052215">
    <property type="entry name" value="Plant_ABCG"/>
</dbReference>
<keyword evidence="3" id="KW-0813">Transport</keyword>
<dbReference type="SUPFAM" id="SSF52540">
    <property type="entry name" value="P-loop containing nucleoside triphosphate hydrolases"/>
    <property type="match status" value="1"/>
</dbReference>
<dbReference type="GO" id="GO:0016020">
    <property type="term" value="C:membrane"/>
    <property type="evidence" value="ECO:0007669"/>
    <property type="project" value="UniProtKB-SubCell"/>
</dbReference>
<keyword evidence="12" id="KW-1185">Reference proteome</keyword>
<feature type="transmembrane region" description="Helical" evidence="10">
    <location>
        <begin position="547"/>
        <end position="566"/>
    </location>
</feature>
<organism evidence="13">
    <name type="scientific">Dissoconium aciculare CBS 342.82</name>
    <dbReference type="NCBI Taxonomy" id="1314786"/>
    <lineage>
        <taxon>Eukaryota</taxon>
        <taxon>Fungi</taxon>
        <taxon>Dikarya</taxon>
        <taxon>Ascomycota</taxon>
        <taxon>Pezizomycotina</taxon>
        <taxon>Dothideomycetes</taxon>
        <taxon>Dothideomycetidae</taxon>
        <taxon>Mycosphaerellales</taxon>
        <taxon>Dissoconiaceae</taxon>
        <taxon>Dissoconium</taxon>
    </lineage>
</organism>
<dbReference type="PROSITE" id="PS00211">
    <property type="entry name" value="ABC_TRANSPORTER_1"/>
    <property type="match status" value="1"/>
</dbReference>
<keyword evidence="4 10" id="KW-0812">Transmembrane</keyword>
<dbReference type="CDD" id="cd03213">
    <property type="entry name" value="ABCG_EPDR"/>
    <property type="match status" value="1"/>
</dbReference>
<evidence type="ECO:0000256" key="10">
    <source>
        <dbReference type="SAM" id="Phobius"/>
    </source>
</evidence>
<feature type="transmembrane region" description="Helical" evidence="10">
    <location>
        <begin position="428"/>
        <end position="451"/>
    </location>
</feature>
<feature type="transmembrane region" description="Helical" evidence="10">
    <location>
        <begin position="508"/>
        <end position="541"/>
    </location>
</feature>
<proteinExistence type="inferred from homology"/>
<keyword evidence="7 10" id="KW-1133">Transmembrane helix</keyword>
<sequence length="677" mass="74757">MSEGGSSSHHPYAPTPPPKDDPYSYPPAALHPGGGHPGGNAAGALARNTHIESFAWNDLRIAVLDRKTRKSKVLLTDVSGIVHAGEMMALMGPSGAGKTTLLNALAHRHAGSIGGSVLVNGQELPLATHRAISTYVEQEDTLIGSLTTLETLRFAAELTISSSMSKRELEGRVQGILREFGLQAQSNTIIGTPFKKGLSGGQKRRVSVASQLITGPSILFLDEPTSGLDSTASYEIMSYIRDIAKQHNLIVIASIHQPSTKTFDLFDQVTLLSQGRVCFCGPRVSMPNYFSELDLEIPPLMNPAEHLLDLVNIDFTSRRHSSHPHNSHSRLAKITTAWSRSPLSQRLSTSIAEISHRPARHGMHLLRRTVPKPGYLKQTLVLLHRSWIKSYRDIVTYWVRVIMYLGLAIMMGTVWLRLSTEQKYIQAFVNAIFFGSAFMSFMAVAYVPAFLEDRAIFVKERANGLYGPTVFLVSNFIIGVPYLFLISLLFSLIAYWLGNFHPSGSNFFIWVLWLFLDLLAAESLVILVSSIIPIFVAALAVTAFANGLWMSVGGFLVPLPILNVFWKYAFHYWDYQSYVFQAMMVNEFVGRRYSCAPITSSSSSSAFSSLPPSDGAGSACHCMFPSDLQSQCLIPGEAVLAQYGYPTDKQAEWLGIMVAIIFCYRLAGWLVTYMRKT</sequence>
<dbReference type="Pfam" id="PF01061">
    <property type="entry name" value="ABC2_membrane"/>
    <property type="match status" value="1"/>
</dbReference>
<dbReference type="GO" id="GO:0140359">
    <property type="term" value="F:ABC-type transporter activity"/>
    <property type="evidence" value="ECO:0007669"/>
    <property type="project" value="InterPro"/>
</dbReference>
<dbReference type="InterPro" id="IPR003593">
    <property type="entry name" value="AAA+_ATPase"/>
</dbReference>
<feature type="transmembrane region" description="Helical" evidence="10">
    <location>
        <begin position="397"/>
        <end position="416"/>
    </location>
</feature>
<dbReference type="Proteomes" id="UP000504637">
    <property type="component" value="Unplaced"/>
</dbReference>
<reference evidence="13" key="2">
    <citation type="submission" date="2020-04" db="EMBL/GenBank/DDBJ databases">
        <authorList>
            <consortium name="NCBI Genome Project"/>
        </authorList>
    </citation>
    <scope>NUCLEOTIDE SEQUENCE</scope>
    <source>
        <strain evidence="13">CBS 342.82</strain>
    </source>
</reference>
<dbReference type="InterPro" id="IPR043926">
    <property type="entry name" value="ABCG_dom"/>
</dbReference>
<evidence type="ECO:0000313" key="12">
    <source>
        <dbReference type="Proteomes" id="UP000504637"/>
    </source>
</evidence>
<dbReference type="RefSeq" id="XP_033462714.1">
    <property type="nucleotide sequence ID" value="XM_033601069.1"/>
</dbReference>
<reference evidence="13" key="1">
    <citation type="submission" date="2020-01" db="EMBL/GenBank/DDBJ databases">
        <authorList>
            <consortium name="DOE Joint Genome Institute"/>
            <person name="Haridas S."/>
            <person name="Albert R."/>
            <person name="Binder M."/>
            <person name="Bloem J."/>
            <person name="Labutti K."/>
            <person name="Salamov A."/>
            <person name="Andreopoulos B."/>
            <person name="Baker S.E."/>
            <person name="Barry K."/>
            <person name="Bills G."/>
            <person name="Bluhm B.H."/>
            <person name="Cannon C."/>
            <person name="Castanera R."/>
            <person name="Culley D.E."/>
            <person name="Daum C."/>
            <person name="Ezra D."/>
            <person name="Gonzalez J.B."/>
            <person name="Henrissat B."/>
            <person name="Kuo A."/>
            <person name="Liang C."/>
            <person name="Lipzen A."/>
            <person name="Lutzoni F."/>
            <person name="Magnuson J."/>
            <person name="Mondo S."/>
            <person name="Nolan M."/>
            <person name="Ohm R."/>
            <person name="Pangilinan J."/>
            <person name="Park H.-J."/>
            <person name="Ramirez L."/>
            <person name="Alfaro M."/>
            <person name="Sun H."/>
            <person name="Tritt A."/>
            <person name="Yoshinaga Y."/>
            <person name="Zwiers L.-H."/>
            <person name="Turgeon B.G."/>
            <person name="Goodwin S.B."/>
            <person name="Spatafora J.W."/>
            <person name="Crous P.W."/>
            <person name="Grigoriev I.V."/>
        </authorList>
    </citation>
    <scope>NUCLEOTIDE SEQUENCE</scope>
    <source>
        <strain evidence="13">CBS 342.82</strain>
    </source>
</reference>
<feature type="transmembrane region" description="Helical" evidence="10">
    <location>
        <begin position="653"/>
        <end position="674"/>
    </location>
</feature>
<reference evidence="13" key="3">
    <citation type="submission" date="2025-08" db="UniProtKB">
        <authorList>
            <consortium name="RefSeq"/>
        </authorList>
    </citation>
    <scope>IDENTIFICATION</scope>
    <source>
        <strain evidence="13">CBS 342.82</strain>
    </source>
</reference>
<feature type="compositionally biased region" description="Gly residues" evidence="9">
    <location>
        <begin position="32"/>
        <end position="41"/>
    </location>
</feature>
<dbReference type="GeneID" id="54358869"/>
<dbReference type="InterPro" id="IPR013525">
    <property type="entry name" value="ABC2_TM"/>
</dbReference>
<dbReference type="PROSITE" id="PS50893">
    <property type="entry name" value="ABC_TRANSPORTER_2"/>
    <property type="match status" value="1"/>
</dbReference>
<dbReference type="InterPro" id="IPR017871">
    <property type="entry name" value="ABC_transporter-like_CS"/>
</dbReference>
<evidence type="ECO:0000256" key="5">
    <source>
        <dbReference type="ARBA" id="ARBA00022741"/>
    </source>
</evidence>
<protein>
    <submittedName>
        <fullName evidence="13">ABC transporter</fullName>
    </submittedName>
</protein>
<accession>A0A6J3MCS2</accession>
<evidence type="ECO:0000256" key="6">
    <source>
        <dbReference type="ARBA" id="ARBA00022840"/>
    </source>
</evidence>
<dbReference type="Pfam" id="PF00005">
    <property type="entry name" value="ABC_tran"/>
    <property type="match status" value="1"/>
</dbReference>